<proteinExistence type="predicted"/>
<dbReference type="EC" id="2.7.7.65" evidence="2"/>
<dbReference type="Proteomes" id="UP000243793">
    <property type="component" value="Chromosome"/>
</dbReference>
<dbReference type="SMART" id="SM00267">
    <property type="entry name" value="GGDEF"/>
    <property type="match status" value="1"/>
</dbReference>
<dbReference type="GO" id="GO:0052621">
    <property type="term" value="F:diguanylate cyclase activity"/>
    <property type="evidence" value="ECO:0007669"/>
    <property type="project" value="UniProtKB-EC"/>
</dbReference>
<evidence type="ECO:0000256" key="2">
    <source>
        <dbReference type="ARBA" id="ARBA00012528"/>
    </source>
</evidence>
<gene>
    <name evidence="5" type="ORF">CBP12_08445</name>
</gene>
<dbReference type="InterPro" id="IPR000160">
    <property type="entry name" value="GGDEF_dom"/>
</dbReference>
<dbReference type="InterPro" id="IPR043128">
    <property type="entry name" value="Rev_trsase/Diguanyl_cyclase"/>
</dbReference>
<keyword evidence="6" id="KW-1185">Reference proteome</keyword>
<sequence length="350" mass="38885">MNNAVLEDDYADHEELRLAALAAYDILDTPPEAAFDAITEIAALICDAPIAVINFIDRDRQWFKSVLGLDVRQTPLNISICVHAITQPDLFIVPDTRLDARFTDNPLVRGEPYLRFYAGALLRSETGYPIGTLCVLDYQPRELNEKQLSALTALAGQVMTQLELLRAHSKQASLIQELQAAQAELLALASTDSLSGLLNRRAFEECLENELLRLKRNEQSAALIMIDFDHFKSINDQFGHAAGDCVIRNFAELCHQVFRQTDVISRWGGEEFVVLLPNTSQAQALEAAERLQQLLKNQPILELKQQAIFMTVSIGISTLTASCELEASLRGVDQLLYLAKAQGRNCTVCA</sequence>
<protein>
    <recommendedName>
        <fullName evidence="2">diguanylate cyclase</fullName>
        <ecNumber evidence="2">2.7.7.65</ecNumber>
    </recommendedName>
</protein>
<dbReference type="Pfam" id="PF00990">
    <property type="entry name" value="GGDEF"/>
    <property type="match status" value="1"/>
</dbReference>
<dbReference type="EMBL" id="CP021376">
    <property type="protein sequence ID" value="ART80174.1"/>
    <property type="molecule type" value="Genomic_DNA"/>
</dbReference>
<reference evidence="6" key="1">
    <citation type="submission" date="2017-05" db="EMBL/GenBank/DDBJ databases">
        <authorList>
            <person name="Sung H."/>
        </authorList>
    </citation>
    <scope>NUCLEOTIDE SEQUENCE [LARGE SCALE GENOMIC DNA]</scope>
    <source>
        <strain evidence="6">AMac2203</strain>
    </source>
</reference>
<dbReference type="InterPro" id="IPR003018">
    <property type="entry name" value="GAF"/>
</dbReference>
<evidence type="ECO:0000313" key="6">
    <source>
        <dbReference type="Proteomes" id="UP000243793"/>
    </source>
</evidence>
<dbReference type="FunFam" id="3.30.70.270:FF:000001">
    <property type="entry name" value="Diguanylate cyclase domain protein"/>
    <property type="match status" value="1"/>
</dbReference>
<dbReference type="InterPro" id="IPR029787">
    <property type="entry name" value="Nucleotide_cyclase"/>
</dbReference>
<dbReference type="SMART" id="SM00065">
    <property type="entry name" value="GAF"/>
    <property type="match status" value="1"/>
</dbReference>
<comment type="cofactor">
    <cofactor evidence="1">
        <name>Mg(2+)</name>
        <dbReference type="ChEBI" id="CHEBI:18420"/>
    </cofactor>
</comment>
<dbReference type="Gene3D" id="3.30.70.270">
    <property type="match status" value="1"/>
</dbReference>
<dbReference type="SUPFAM" id="SSF55781">
    <property type="entry name" value="GAF domain-like"/>
    <property type="match status" value="1"/>
</dbReference>
<dbReference type="PROSITE" id="PS50887">
    <property type="entry name" value="GGDEF"/>
    <property type="match status" value="1"/>
</dbReference>
<evidence type="ECO:0000259" key="4">
    <source>
        <dbReference type="PROSITE" id="PS50887"/>
    </source>
</evidence>
<dbReference type="PANTHER" id="PTHR45138:SF9">
    <property type="entry name" value="DIGUANYLATE CYCLASE DGCM-RELATED"/>
    <property type="match status" value="1"/>
</dbReference>
<evidence type="ECO:0000256" key="1">
    <source>
        <dbReference type="ARBA" id="ARBA00001946"/>
    </source>
</evidence>
<dbReference type="Gene3D" id="3.30.450.40">
    <property type="match status" value="1"/>
</dbReference>
<dbReference type="OrthoDB" id="9812358at2"/>
<dbReference type="NCBIfam" id="TIGR00254">
    <property type="entry name" value="GGDEF"/>
    <property type="match status" value="1"/>
</dbReference>
<dbReference type="PANTHER" id="PTHR45138">
    <property type="entry name" value="REGULATORY COMPONENTS OF SENSORY TRANSDUCTION SYSTEM"/>
    <property type="match status" value="1"/>
</dbReference>
<dbReference type="InterPro" id="IPR050469">
    <property type="entry name" value="Diguanylate_Cyclase"/>
</dbReference>
<dbReference type="RefSeq" id="WP_086964041.1">
    <property type="nucleotide sequence ID" value="NZ_CP021376.1"/>
</dbReference>
<feature type="domain" description="GGDEF" evidence="4">
    <location>
        <begin position="219"/>
        <end position="350"/>
    </location>
</feature>
<dbReference type="AlphaFoldDB" id="A0A1Y0CYT2"/>
<dbReference type="Pfam" id="PF01590">
    <property type="entry name" value="GAF"/>
    <property type="match status" value="1"/>
</dbReference>
<evidence type="ECO:0000313" key="5">
    <source>
        <dbReference type="EMBL" id="ART80174.1"/>
    </source>
</evidence>
<comment type="catalytic activity">
    <reaction evidence="3">
        <text>2 GTP = 3',3'-c-di-GMP + 2 diphosphate</text>
        <dbReference type="Rhea" id="RHEA:24898"/>
        <dbReference type="ChEBI" id="CHEBI:33019"/>
        <dbReference type="ChEBI" id="CHEBI:37565"/>
        <dbReference type="ChEBI" id="CHEBI:58805"/>
        <dbReference type="EC" id="2.7.7.65"/>
    </reaction>
</comment>
<dbReference type="SUPFAM" id="SSF55073">
    <property type="entry name" value="Nucleotide cyclase"/>
    <property type="match status" value="1"/>
</dbReference>
<dbReference type="InterPro" id="IPR029016">
    <property type="entry name" value="GAF-like_dom_sf"/>
</dbReference>
<dbReference type="CDD" id="cd01949">
    <property type="entry name" value="GGDEF"/>
    <property type="match status" value="1"/>
</dbReference>
<accession>A0A1Y0CYT2</accession>
<name>A0A1Y0CYT2_9GAMM</name>
<evidence type="ECO:0000256" key="3">
    <source>
        <dbReference type="ARBA" id="ARBA00034247"/>
    </source>
</evidence>
<dbReference type="KEGG" id="ocm:CBP12_08445"/>
<organism evidence="5 6">
    <name type="scientific">Oceanisphaera avium</name>
    <dbReference type="NCBI Taxonomy" id="1903694"/>
    <lineage>
        <taxon>Bacteria</taxon>
        <taxon>Pseudomonadati</taxon>
        <taxon>Pseudomonadota</taxon>
        <taxon>Gammaproteobacteria</taxon>
        <taxon>Aeromonadales</taxon>
        <taxon>Aeromonadaceae</taxon>
        <taxon>Oceanisphaera</taxon>
    </lineage>
</organism>